<dbReference type="PROSITE" id="PS51463">
    <property type="entry name" value="P_GLUCOSE_ISOMERASE_3"/>
    <property type="match status" value="1"/>
</dbReference>
<evidence type="ECO:0000256" key="6">
    <source>
        <dbReference type="ARBA" id="ARBA00029321"/>
    </source>
</evidence>
<gene>
    <name evidence="9" type="primary">gpi</name>
    <name evidence="7" type="synonym">pgi</name>
    <name evidence="9" type="ORF">Ldro_1856</name>
</gene>
<dbReference type="GO" id="GO:0006096">
    <property type="term" value="P:glycolytic process"/>
    <property type="evidence" value="ECO:0007669"/>
    <property type="project" value="UniProtKB-UniRule"/>
</dbReference>
<comment type="caution">
    <text evidence="9">The sequence shown here is derived from an EMBL/GenBank/DDBJ whole genome shotgun (WGS) entry which is preliminary data.</text>
</comment>
<dbReference type="PANTHER" id="PTHR11469">
    <property type="entry name" value="GLUCOSE-6-PHOSPHATE ISOMERASE"/>
    <property type="match status" value="1"/>
</dbReference>
<dbReference type="InterPro" id="IPR035482">
    <property type="entry name" value="SIS_PGI_2"/>
</dbReference>
<dbReference type="OrthoDB" id="140919at2"/>
<keyword evidence="4 7" id="KW-0324">Glycolysis</keyword>
<evidence type="ECO:0000256" key="4">
    <source>
        <dbReference type="ARBA" id="ARBA00023152"/>
    </source>
</evidence>
<dbReference type="Gene3D" id="3.40.50.10490">
    <property type="entry name" value="Glucose-6-phosphate isomerase like protein, domain 1"/>
    <property type="match status" value="2"/>
</dbReference>
<evidence type="ECO:0000256" key="8">
    <source>
        <dbReference type="RuleBase" id="RU000612"/>
    </source>
</evidence>
<dbReference type="GO" id="GO:0005829">
    <property type="term" value="C:cytosol"/>
    <property type="evidence" value="ECO:0007669"/>
    <property type="project" value="TreeGrafter"/>
</dbReference>
<dbReference type="PANTHER" id="PTHR11469:SF1">
    <property type="entry name" value="GLUCOSE-6-PHOSPHATE ISOMERASE"/>
    <property type="match status" value="1"/>
</dbReference>
<dbReference type="AlphaFoldDB" id="A0A0W0SQB3"/>
<dbReference type="SUPFAM" id="SSF53697">
    <property type="entry name" value="SIS domain"/>
    <property type="match status" value="1"/>
</dbReference>
<dbReference type="PROSITE" id="PS00174">
    <property type="entry name" value="P_GLUCOSE_ISOMERASE_2"/>
    <property type="match status" value="1"/>
</dbReference>
<dbReference type="UniPathway" id="UPA00138"/>
<dbReference type="RefSeq" id="WP_058496159.1">
    <property type="nucleotide sequence ID" value="NZ_CAAAIU010000005.1"/>
</dbReference>
<evidence type="ECO:0000313" key="10">
    <source>
        <dbReference type="Proteomes" id="UP000054736"/>
    </source>
</evidence>
<evidence type="ECO:0000256" key="2">
    <source>
        <dbReference type="ARBA" id="ARBA00006604"/>
    </source>
</evidence>
<keyword evidence="3 7" id="KW-0312">Gluconeogenesis</keyword>
<comment type="function">
    <text evidence="7">Catalyzes the reversible isomerization of glucose-6-phosphate to fructose-6-phosphate.</text>
</comment>
<reference evidence="9 10" key="1">
    <citation type="submission" date="2015-11" db="EMBL/GenBank/DDBJ databases">
        <title>Genomic analysis of 38 Legionella species identifies large and diverse effector repertoires.</title>
        <authorList>
            <person name="Burstein D."/>
            <person name="Amaro F."/>
            <person name="Zusman T."/>
            <person name="Lifshitz Z."/>
            <person name="Cohen O."/>
            <person name="Gilbert J.A."/>
            <person name="Pupko T."/>
            <person name="Shuman H.A."/>
            <person name="Segal G."/>
        </authorList>
    </citation>
    <scope>NUCLEOTIDE SEQUENCE [LARGE SCALE GENOMIC DNA]</scope>
    <source>
        <strain evidence="9 10">ATCC 700990</strain>
    </source>
</reference>
<dbReference type="EC" id="5.3.1.9" evidence="7"/>
<dbReference type="Proteomes" id="UP000054736">
    <property type="component" value="Unassembled WGS sequence"/>
</dbReference>
<feature type="active site" description="Proton donor" evidence="7">
    <location>
        <position position="349"/>
    </location>
</feature>
<dbReference type="EMBL" id="LNXY01000027">
    <property type="protein sequence ID" value="KTC85531.1"/>
    <property type="molecule type" value="Genomic_DNA"/>
</dbReference>
<evidence type="ECO:0000256" key="1">
    <source>
        <dbReference type="ARBA" id="ARBA00004926"/>
    </source>
</evidence>
<dbReference type="GO" id="GO:0004347">
    <property type="term" value="F:glucose-6-phosphate isomerase activity"/>
    <property type="evidence" value="ECO:0007669"/>
    <property type="project" value="UniProtKB-UniRule"/>
</dbReference>
<dbReference type="PATRIC" id="fig|1212489.4.peg.1963"/>
<dbReference type="NCBIfam" id="NF001211">
    <property type="entry name" value="PRK00179.1"/>
    <property type="match status" value="1"/>
</dbReference>
<dbReference type="HAMAP" id="MF_00473">
    <property type="entry name" value="G6P_isomerase"/>
    <property type="match status" value="1"/>
</dbReference>
<keyword evidence="5 7" id="KW-0413">Isomerase</keyword>
<dbReference type="GO" id="GO:0051156">
    <property type="term" value="P:glucose 6-phosphate metabolic process"/>
    <property type="evidence" value="ECO:0007669"/>
    <property type="project" value="TreeGrafter"/>
</dbReference>
<dbReference type="GO" id="GO:0048029">
    <property type="term" value="F:monosaccharide binding"/>
    <property type="evidence" value="ECO:0007669"/>
    <property type="project" value="TreeGrafter"/>
</dbReference>
<feature type="active site" evidence="7">
    <location>
        <position position="508"/>
    </location>
</feature>
<name>A0A0W0SQB3_9GAMM</name>
<dbReference type="CDD" id="cd05015">
    <property type="entry name" value="SIS_PGI_1"/>
    <property type="match status" value="1"/>
</dbReference>
<comment type="pathway">
    <text evidence="1 7 8">Carbohydrate degradation; glycolysis; D-glyceraldehyde 3-phosphate and glycerone phosphate from D-glucose: step 2/4.</text>
</comment>
<dbReference type="GO" id="GO:0097367">
    <property type="term" value="F:carbohydrate derivative binding"/>
    <property type="evidence" value="ECO:0007669"/>
    <property type="project" value="InterPro"/>
</dbReference>
<dbReference type="UniPathway" id="UPA00109">
    <property type="reaction ID" value="UER00181"/>
</dbReference>
<comment type="catalytic activity">
    <reaction evidence="6 7 8">
        <text>alpha-D-glucose 6-phosphate = beta-D-fructose 6-phosphate</text>
        <dbReference type="Rhea" id="RHEA:11816"/>
        <dbReference type="ChEBI" id="CHEBI:57634"/>
        <dbReference type="ChEBI" id="CHEBI:58225"/>
        <dbReference type="EC" id="5.3.1.9"/>
    </reaction>
</comment>
<keyword evidence="7" id="KW-0963">Cytoplasm</keyword>
<evidence type="ECO:0000256" key="7">
    <source>
        <dbReference type="HAMAP-Rule" id="MF_00473"/>
    </source>
</evidence>
<comment type="subcellular location">
    <subcellularLocation>
        <location evidence="7">Cytoplasm</location>
    </subcellularLocation>
</comment>
<dbReference type="GO" id="GO:0006094">
    <property type="term" value="P:gluconeogenesis"/>
    <property type="evidence" value="ECO:0007669"/>
    <property type="project" value="UniProtKB-UniRule"/>
</dbReference>
<sequence length="544" mass="62540">MNKFKKEIWNELEHQADLLKKIHLSDLFQSNSSRFEQLSFQHEKLLFDFSKNFLTSSTIDVFTSLGEIYHVSQRINDLYKGKAQYGGEFISLHTALRYHGNKKIMVDGHDVMEDIKYELERMNIFVHQVIDGFWRGFSDKAITDVINIGIGGSDLGPLLLTEALTNYRTHLKVHFVSNGDGMQANELMNTLNPETTLLIIVSKTFTTQETLSNANSLIKWFLNNTAHSPFANHVIGVSANIDAMDAFHIPKENQFLFWDFVGGRYSVWSAAGLASALAIGFDNFQQFLYGGSAVDEHFKNTELKENIPFLLALIDLFYIEFWNTQTRAILPYHSYLQHLPAYLQQLSMESLGKSINKDAQIIKHPTGNIIWGDLGSNGQHAFFQLLHQGKLFVPIDFIVPICLEQQNCTHTQYVLANALAQAQALMQGKTREEVYQQMLNENFSLEEIHRLLPHRIYPGNRPSTMIFLEGLSPKTLGELLAFYEHKVFVQSIIWDINPFDQWGVELGKELAKKYFKKFQSLNHKNNHQTIDYIKNILRKTIYPH</sequence>
<dbReference type="CDD" id="cd05016">
    <property type="entry name" value="SIS_PGI_2"/>
    <property type="match status" value="1"/>
</dbReference>
<dbReference type="Gene3D" id="1.10.1390.10">
    <property type="match status" value="1"/>
</dbReference>
<evidence type="ECO:0000313" key="9">
    <source>
        <dbReference type="EMBL" id="KTC85531.1"/>
    </source>
</evidence>
<accession>A0A0W0SQB3</accession>
<comment type="pathway">
    <text evidence="7">Carbohydrate biosynthesis; gluconeogenesis.</text>
</comment>
<evidence type="ECO:0000256" key="5">
    <source>
        <dbReference type="ARBA" id="ARBA00023235"/>
    </source>
</evidence>
<feature type="active site" evidence="7">
    <location>
        <position position="380"/>
    </location>
</feature>
<keyword evidence="10" id="KW-1185">Reference proteome</keyword>
<dbReference type="PRINTS" id="PR00662">
    <property type="entry name" value="G6PISOMERASE"/>
</dbReference>
<dbReference type="Pfam" id="PF00342">
    <property type="entry name" value="PGI"/>
    <property type="match status" value="1"/>
</dbReference>
<dbReference type="InterPro" id="IPR018189">
    <property type="entry name" value="Phosphoglucose_isomerase_CS"/>
</dbReference>
<dbReference type="InterPro" id="IPR035476">
    <property type="entry name" value="SIS_PGI_1"/>
</dbReference>
<evidence type="ECO:0000256" key="3">
    <source>
        <dbReference type="ARBA" id="ARBA00022432"/>
    </source>
</evidence>
<dbReference type="PROSITE" id="PS00765">
    <property type="entry name" value="P_GLUCOSE_ISOMERASE_1"/>
    <property type="match status" value="1"/>
</dbReference>
<dbReference type="STRING" id="1212489.Ldro_1856"/>
<dbReference type="InterPro" id="IPR001672">
    <property type="entry name" value="G6P_Isomerase"/>
</dbReference>
<dbReference type="InterPro" id="IPR046348">
    <property type="entry name" value="SIS_dom_sf"/>
</dbReference>
<protein>
    <recommendedName>
        <fullName evidence="7">Glucose-6-phosphate isomerase</fullName>
        <shortName evidence="7">GPI</shortName>
        <ecNumber evidence="7">5.3.1.9</ecNumber>
    </recommendedName>
    <alternativeName>
        <fullName evidence="7">Phosphoglucose isomerase</fullName>
        <shortName evidence="7">PGI</shortName>
    </alternativeName>
    <alternativeName>
        <fullName evidence="7">Phosphohexose isomerase</fullName>
        <shortName evidence="7">PHI</shortName>
    </alternativeName>
</protein>
<comment type="similarity">
    <text evidence="2 7 8">Belongs to the GPI family.</text>
</comment>
<organism evidence="9 10">
    <name type="scientific">Legionella drozanskii LLAP-1</name>
    <dbReference type="NCBI Taxonomy" id="1212489"/>
    <lineage>
        <taxon>Bacteria</taxon>
        <taxon>Pseudomonadati</taxon>
        <taxon>Pseudomonadota</taxon>
        <taxon>Gammaproteobacteria</taxon>
        <taxon>Legionellales</taxon>
        <taxon>Legionellaceae</taxon>
        <taxon>Legionella</taxon>
    </lineage>
</organism>
<proteinExistence type="inferred from homology"/>
<dbReference type="InterPro" id="IPR023096">
    <property type="entry name" value="G6P_Isomerase_C"/>
</dbReference>